<proteinExistence type="predicted"/>
<keyword evidence="1" id="KW-0812">Transmembrane</keyword>
<keyword evidence="3" id="KW-1185">Reference proteome</keyword>
<evidence type="ECO:0000256" key="1">
    <source>
        <dbReference type="SAM" id="Phobius"/>
    </source>
</evidence>
<dbReference type="STRING" id="645990.SAMN00120144_2783"/>
<sequence length="90" mass="10363">MDKSTDLSALPGFLRRRCLRRGGMTYTSHTKRMIMLQLRDNYPRLATFSLLLIDGTPIALLTIFLIFLSSFYETDLPTFPRNLPHRPGFG</sequence>
<keyword evidence="1" id="KW-0472">Membrane</keyword>
<name>A0A1W1W2H3_9BACT</name>
<feature type="transmembrane region" description="Helical" evidence="1">
    <location>
        <begin position="45"/>
        <end position="72"/>
    </location>
</feature>
<protein>
    <submittedName>
        <fullName evidence="2">Uncharacterized protein</fullName>
    </submittedName>
</protein>
<keyword evidence="1" id="KW-1133">Transmembrane helix</keyword>
<accession>A0A1W1W2H3</accession>
<dbReference type="Proteomes" id="UP000192266">
    <property type="component" value="Unassembled WGS sequence"/>
</dbReference>
<organism evidence="2 3">
    <name type="scientific">Hymenobacter roseosalivarius DSM 11622</name>
    <dbReference type="NCBI Taxonomy" id="645990"/>
    <lineage>
        <taxon>Bacteria</taxon>
        <taxon>Pseudomonadati</taxon>
        <taxon>Bacteroidota</taxon>
        <taxon>Cytophagia</taxon>
        <taxon>Cytophagales</taxon>
        <taxon>Hymenobacteraceae</taxon>
        <taxon>Hymenobacter</taxon>
    </lineage>
</organism>
<dbReference type="EMBL" id="FWWW01000095">
    <property type="protein sequence ID" value="SMB99822.1"/>
    <property type="molecule type" value="Genomic_DNA"/>
</dbReference>
<evidence type="ECO:0000313" key="2">
    <source>
        <dbReference type="EMBL" id="SMB99822.1"/>
    </source>
</evidence>
<gene>
    <name evidence="2" type="ORF">SAMN00120144_2783</name>
</gene>
<evidence type="ECO:0000313" key="3">
    <source>
        <dbReference type="Proteomes" id="UP000192266"/>
    </source>
</evidence>
<reference evidence="2 3" key="1">
    <citation type="submission" date="2017-04" db="EMBL/GenBank/DDBJ databases">
        <authorList>
            <person name="Afonso C.L."/>
            <person name="Miller P.J."/>
            <person name="Scott M.A."/>
            <person name="Spackman E."/>
            <person name="Goraichik I."/>
            <person name="Dimitrov K.M."/>
            <person name="Suarez D.L."/>
            <person name="Swayne D.E."/>
        </authorList>
    </citation>
    <scope>NUCLEOTIDE SEQUENCE [LARGE SCALE GENOMIC DNA]</scope>
    <source>
        <strain evidence="2 3">DSM 11622</strain>
    </source>
</reference>
<dbReference type="AlphaFoldDB" id="A0A1W1W2H3"/>